<evidence type="ECO:0000313" key="3">
    <source>
        <dbReference type="Proteomes" id="UP001476798"/>
    </source>
</evidence>
<comment type="caution">
    <text evidence="2">The sequence shown here is derived from an EMBL/GenBank/DDBJ whole genome shotgun (WGS) entry which is preliminary data.</text>
</comment>
<sequence>MFSCCLLISWSMCLSWNCRPDLLFKTVYSAVSMASFLLHAVVVLECCPDVGLVLPSDPIITAVVIYADIDPVVLSVPPSDSPLCMSANRVDQNHSGDVLCQLPVQQVLFGFLCHSCVSMILAESWNRVTPCPLAELPAVVF</sequence>
<feature type="signal peptide" evidence="1">
    <location>
        <begin position="1"/>
        <end position="15"/>
    </location>
</feature>
<evidence type="ECO:0000256" key="1">
    <source>
        <dbReference type="SAM" id="SignalP"/>
    </source>
</evidence>
<proteinExistence type="predicted"/>
<name>A0ABV0PLJ0_9TELE</name>
<dbReference type="Proteomes" id="UP001476798">
    <property type="component" value="Unassembled WGS sequence"/>
</dbReference>
<organism evidence="2 3">
    <name type="scientific">Goodea atripinnis</name>
    <dbReference type="NCBI Taxonomy" id="208336"/>
    <lineage>
        <taxon>Eukaryota</taxon>
        <taxon>Metazoa</taxon>
        <taxon>Chordata</taxon>
        <taxon>Craniata</taxon>
        <taxon>Vertebrata</taxon>
        <taxon>Euteleostomi</taxon>
        <taxon>Actinopterygii</taxon>
        <taxon>Neopterygii</taxon>
        <taxon>Teleostei</taxon>
        <taxon>Neoteleostei</taxon>
        <taxon>Acanthomorphata</taxon>
        <taxon>Ovalentaria</taxon>
        <taxon>Atherinomorphae</taxon>
        <taxon>Cyprinodontiformes</taxon>
        <taxon>Goodeidae</taxon>
        <taxon>Goodea</taxon>
    </lineage>
</organism>
<keyword evidence="3" id="KW-1185">Reference proteome</keyword>
<dbReference type="EMBL" id="JAHRIO010080313">
    <property type="protein sequence ID" value="MEQ2184361.1"/>
    <property type="molecule type" value="Genomic_DNA"/>
</dbReference>
<reference evidence="2 3" key="1">
    <citation type="submission" date="2021-06" db="EMBL/GenBank/DDBJ databases">
        <authorList>
            <person name="Palmer J.M."/>
        </authorList>
    </citation>
    <scope>NUCLEOTIDE SEQUENCE [LARGE SCALE GENOMIC DNA]</scope>
    <source>
        <strain evidence="2 3">GA_2019</strain>
        <tissue evidence="2">Muscle</tissue>
    </source>
</reference>
<accession>A0ABV0PLJ0</accession>
<feature type="chain" id="PRO_5047064568" description="Secreted protein" evidence="1">
    <location>
        <begin position="16"/>
        <end position="141"/>
    </location>
</feature>
<evidence type="ECO:0000313" key="2">
    <source>
        <dbReference type="EMBL" id="MEQ2184361.1"/>
    </source>
</evidence>
<evidence type="ECO:0008006" key="4">
    <source>
        <dbReference type="Google" id="ProtNLM"/>
    </source>
</evidence>
<gene>
    <name evidence="2" type="ORF">GOODEAATRI_007089</name>
</gene>
<keyword evidence="1" id="KW-0732">Signal</keyword>
<protein>
    <recommendedName>
        <fullName evidence="4">Secreted protein</fullName>
    </recommendedName>
</protein>